<dbReference type="InterPro" id="IPR027962">
    <property type="entry name" value="ERICH3"/>
</dbReference>
<keyword evidence="4" id="KW-1185">Reference proteome</keyword>
<feature type="compositionally biased region" description="Acidic residues" evidence="1">
    <location>
        <begin position="623"/>
        <end position="640"/>
    </location>
</feature>
<dbReference type="PANTHER" id="PTHR23034">
    <property type="entry name" value="GLUTAMATE-RICH PROTEIN 3"/>
    <property type="match status" value="1"/>
</dbReference>
<feature type="compositionally biased region" description="Low complexity" evidence="1">
    <location>
        <begin position="1339"/>
        <end position="1350"/>
    </location>
</feature>
<feature type="region of interest" description="Disordered" evidence="1">
    <location>
        <begin position="431"/>
        <end position="452"/>
    </location>
</feature>
<feature type="compositionally biased region" description="Basic and acidic residues" evidence="1">
    <location>
        <begin position="258"/>
        <end position="267"/>
    </location>
</feature>
<evidence type="ECO:0000313" key="4">
    <source>
        <dbReference type="Proteomes" id="UP000230066"/>
    </source>
</evidence>
<feature type="region of interest" description="Disordered" evidence="1">
    <location>
        <begin position="464"/>
        <end position="498"/>
    </location>
</feature>
<dbReference type="Pfam" id="PF15257">
    <property type="entry name" value="DUF4590"/>
    <property type="match status" value="1"/>
</dbReference>
<dbReference type="InterPro" id="IPR048257">
    <property type="entry name" value="DUF4590"/>
</dbReference>
<feature type="region of interest" description="Disordered" evidence="1">
    <location>
        <begin position="175"/>
        <end position="279"/>
    </location>
</feature>
<feature type="compositionally biased region" description="Acidic residues" evidence="1">
    <location>
        <begin position="651"/>
        <end position="662"/>
    </location>
</feature>
<organism evidence="3 4">
    <name type="scientific">Fasciola hepatica</name>
    <name type="common">Liver fluke</name>
    <dbReference type="NCBI Taxonomy" id="6192"/>
    <lineage>
        <taxon>Eukaryota</taxon>
        <taxon>Metazoa</taxon>
        <taxon>Spiralia</taxon>
        <taxon>Lophotrochozoa</taxon>
        <taxon>Platyhelminthes</taxon>
        <taxon>Trematoda</taxon>
        <taxon>Digenea</taxon>
        <taxon>Plagiorchiida</taxon>
        <taxon>Echinostomata</taxon>
        <taxon>Echinostomatoidea</taxon>
        <taxon>Fasciolidae</taxon>
        <taxon>Fasciola</taxon>
    </lineage>
</organism>
<feature type="compositionally biased region" description="Polar residues" evidence="1">
    <location>
        <begin position="464"/>
        <end position="481"/>
    </location>
</feature>
<feature type="compositionally biased region" description="Basic and acidic residues" evidence="1">
    <location>
        <begin position="551"/>
        <end position="561"/>
    </location>
</feature>
<gene>
    <name evidence="3" type="ORF">D915_006995</name>
</gene>
<proteinExistence type="predicted"/>
<dbReference type="EMBL" id="JXXN02002921">
    <property type="protein sequence ID" value="THD22203.1"/>
    <property type="molecule type" value="Genomic_DNA"/>
</dbReference>
<comment type="caution">
    <text evidence="3">The sequence shown here is derived from an EMBL/GenBank/DDBJ whole genome shotgun (WGS) entry which is preliminary data.</text>
</comment>
<evidence type="ECO:0000313" key="3">
    <source>
        <dbReference type="EMBL" id="THD22203.1"/>
    </source>
</evidence>
<feature type="region of interest" description="Disordered" evidence="1">
    <location>
        <begin position="544"/>
        <end position="569"/>
    </location>
</feature>
<accession>A0A4E0R3Q1</accession>
<reference evidence="3" key="1">
    <citation type="submission" date="2019-03" db="EMBL/GenBank/DDBJ databases">
        <title>Improved annotation for the trematode Fasciola hepatica.</title>
        <authorList>
            <person name="Choi Y.-J."/>
            <person name="Martin J."/>
            <person name="Mitreva M."/>
        </authorList>
    </citation>
    <scope>NUCLEOTIDE SEQUENCE [LARGE SCALE GENOMIC DNA]</scope>
</reference>
<sequence length="1539" mass="173266">MNAKFRYHSHDSPLETYNSLADRHLVHFFRSARMRRHLIKTGLVTEDGEIRPESEYREIRNREDQKRALLEIIAHAIVERSLEAERIRQGNIRKTLEDICKLHRVKRIREERQKRAEENILMQLIPRDHVQPENLQPISRSPHEGDSMKGRDLVVAVSDIDEPELAVMDKRSQVEVVKAQRIRRQRKSRERNAGQPPYLYLWEPGINRRNPGSGHRLKDDERGRSKIRGDERSEPGPFLRSQQSGSREGRFSRSGPNGKDDTNTKLEKSKRKKASGFGDRLVYDDPQSPCIVRFMYLGASKNDELQLKKSSGREDSRLPQAFRTRIFDGDTKAARFITVIQQPSGGNTVTVFKGYLQPGDEFEFTSRRTYGYPFSLSLCIDGTQDARVSTCCEYRHRRGARIGGQAGHFVYLAVEGSIPCFKCQAARSLRHERQKQSKKKQTKHKEVDNEEGEVVNNRVSAFSFSESNVNEQTDPTDSVSAPQVKVPDNAENESGKADSFAADFQPVCTNLNRRIVKSTMWECFTPNNAELQMNLAHTDEALTGDSVSKSSQHDMEQKTERPPSQPMVVPVNQSTVFDEPDHHPIHSVKADHSNECTAEQEYEMAYELQDEEHYSEDTGQSTDDSDDGNKDEENEEDERETDTNAERRAEEENEEEELSDDQGSERINEFEVLDHVIAQRGSGSRTHTESKQSLRDIVVEKVDTMYQHRMSSVCRMHMVDSGQVAEVHAQHACGHFGEILEEKITGDRVEKMTNFEICCTDNAEEAPVQEYSIVETRGTERSCASGDQQNVDVMWLSGYTQTHHQTSTPKDVDSRIPLIVVDSEDTDERFMPTDPKGEWHASFDQTQCSVVMTVSSKQSSLAKSDGLADESELASAWLTSIPMSPRSVSRTTASRSVTFTSSMSQCKTPIKRPSLSPDDNCLQMTDWNEMNAEIRKAESKASALATETTEFFSVHASPQFVHDKPYNGQSHVGNVTSGQYSIEGCFDGEVLETVKNLHKTGVYLEPSETVVQSAGGFACIMEEVKQSYDEFCHEVHTLGSGLVFRSQTISRPGSPELQHLTTDDLLKTNTEFDAESVGFILTDGPPTLTRCPEDVTVEDFEESPENHVESSEESECEHEPQCTEQTKDMNDSGMIIFQSVHSSSCSSASKEDIEIPETVQSVSRSVTAKSASICTTKSGKLASLVRSTIRPLVVLHASLAGRVKCVIWMQLQLKTEALFAKHEEEIDEQKQDDISMHCQGTVYQHGSPNIQFLLPKTHLSNRYEIRWPLNDLEITDELNRMEIRNLARVLPIPMQNVESIKLWLEIPHKDIYYLFEEYSFDAVQSTCVFQKPLKKPLRSDYSSSNNTPSSCGTPREPVTVSRPQSQQSFCTETHSNKSPPSLVLASLEPNLHEPQIESLRPQQPALGRQDSDSTFVSTVSFELDSVLKMDESSKENQRGLSSKSSNEEINIEEASFNKMKHPARQISDGIASSDSTLEGKLAHSKSASDVNKNGESSSARGHTNRNSGYDCNPSDGPSFTEQPRAESTTGISKHPKFSM</sequence>
<feature type="compositionally biased region" description="Basic and acidic residues" evidence="1">
    <location>
        <begin position="216"/>
        <end position="234"/>
    </location>
</feature>
<feature type="compositionally biased region" description="Basic residues" evidence="1">
    <location>
        <begin position="180"/>
        <end position="189"/>
    </location>
</feature>
<protein>
    <recommendedName>
        <fullName evidence="2">DUF4590 domain-containing protein</fullName>
    </recommendedName>
</protein>
<evidence type="ECO:0000259" key="2">
    <source>
        <dbReference type="Pfam" id="PF15257"/>
    </source>
</evidence>
<feature type="region of interest" description="Disordered" evidence="1">
    <location>
        <begin position="1469"/>
        <end position="1539"/>
    </location>
</feature>
<feature type="compositionally biased region" description="Polar residues" evidence="1">
    <location>
        <begin position="1361"/>
        <end position="1379"/>
    </location>
</feature>
<feature type="compositionally biased region" description="Polar residues" evidence="1">
    <location>
        <begin position="1485"/>
        <end position="1531"/>
    </location>
</feature>
<feature type="domain" description="DUF4590" evidence="2">
    <location>
        <begin position="336"/>
        <end position="436"/>
    </location>
</feature>
<evidence type="ECO:0000256" key="1">
    <source>
        <dbReference type="SAM" id="MobiDB-lite"/>
    </source>
</evidence>
<feature type="region of interest" description="Disordered" evidence="1">
    <location>
        <begin position="1336"/>
        <end position="1382"/>
    </location>
</feature>
<dbReference type="PANTHER" id="PTHR23034:SF2">
    <property type="entry name" value="GLUTAMATE-RICH PROTEIN 3"/>
    <property type="match status" value="1"/>
</dbReference>
<dbReference type="Proteomes" id="UP000230066">
    <property type="component" value="Unassembled WGS sequence"/>
</dbReference>
<feature type="compositionally biased region" description="Basic and acidic residues" evidence="1">
    <location>
        <begin position="579"/>
        <end position="594"/>
    </location>
</feature>
<feature type="compositionally biased region" description="Basic and acidic residues" evidence="1">
    <location>
        <begin position="641"/>
        <end position="650"/>
    </location>
</feature>
<name>A0A4E0R3Q1_FASHE</name>
<feature type="region of interest" description="Disordered" evidence="1">
    <location>
        <begin position="575"/>
        <end position="594"/>
    </location>
</feature>
<feature type="region of interest" description="Disordered" evidence="1">
    <location>
        <begin position="612"/>
        <end position="665"/>
    </location>
</feature>